<dbReference type="Pfam" id="PF00076">
    <property type="entry name" value="RRM_1"/>
    <property type="match status" value="1"/>
</dbReference>
<evidence type="ECO:0000256" key="2">
    <source>
        <dbReference type="ARBA" id="ARBA00022884"/>
    </source>
</evidence>
<feature type="compositionally biased region" description="Gly residues" evidence="4">
    <location>
        <begin position="464"/>
        <end position="476"/>
    </location>
</feature>
<dbReference type="AlphaFoldDB" id="A0AAD9NFE0"/>
<feature type="domain" description="RRM" evidence="5">
    <location>
        <begin position="336"/>
        <end position="412"/>
    </location>
</feature>
<feature type="region of interest" description="Disordered" evidence="4">
    <location>
        <begin position="408"/>
        <end position="482"/>
    </location>
</feature>
<dbReference type="CDD" id="cd00780">
    <property type="entry name" value="NTF2"/>
    <property type="match status" value="1"/>
</dbReference>
<dbReference type="PROSITE" id="PS50177">
    <property type="entry name" value="NTF2_DOMAIN"/>
    <property type="match status" value="1"/>
</dbReference>
<dbReference type="EMBL" id="JAODUO010001312">
    <property type="protein sequence ID" value="KAK2166583.1"/>
    <property type="molecule type" value="Genomic_DNA"/>
</dbReference>
<comment type="caution">
    <text evidence="7">The sequence shown here is derived from an EMBL/GenBank/DDBJ whole genome shotgun (WGS) entry which is preliminary data.</text>
</comment>
<dbReference type="GO" id="GO:0010494">
    <property type="term" value="C:cytoplasmic stress granule"/>
    <property type="evidence" value="ECO:0007669"/>
    <property type="project" value="UniProtKB-SubCell"/>
</dbReference>
<dbReference type="GO" id="GO:1990904">
    <property type="term" value="C:ribonucleoprotein complex"/>
    <property type="evidence" value="ECO:0007669"/>
    <property type="project" value="TreeGrafter"/>
</dbReference>
<dbReference type="SUPFAM" id="SSF54928">
    <property type="entry name" value="RNA-binding domain, RBD"/>
    <property type="match status" value="1"/>
</dbReference>
<feature type="compositionally biased region" description="Basic and acidic residues" evidence="4">
    <location>
        <begin position="226"/>
        <end position="237"/>
    </location>
</feature>
<evidence type="ECO:0000256" key="4">
    <source>
        <dbReference type="SAM" id="MobiDB-lite"/>
    </source>
</evidence>
<dbReference type="Proteomes" id="UP001209878">
    <property type="component" value="Unassembled WGS sequence"/>
</dbReference>
<evidence type="ECO:0000259" key="5">
    <source>
        <dbReference type="PROSITE" id="PS50102"/>
    </source>
</evidence>
<feature type="compositionally biased region" description="Acidic residues" evidence="4">
    <location>
        <begin position="146"/>
        <end position="156"/>
    </location>
</feature>
<dbReference type="InterPro" id="IPR039539">
    <property type="entry name" value="Ras_GTPase_bind_prot"/>
</dbReference>
<feature type="compositionally biased region" description="Basic and acidic residues" evidence="4">
    <location>
        <begin position="304"/>
        <end position="330"/>
    </location>
</feature>
<dbReference type="PANTHER" id="PTHR10693">
    <property type="entry name" value="RAS GTPASE-ACTIVATING PROTEIN-BINDING PROTEIN"/>
    <property type="match status" value="1"/>
</dbReference>
<dbReference type="PANTHER" id="PTHR10693:SF20">
    <property type="entry name" value="AT27578P"/>
    <property type="match status" value="1"/>
</dbReference>
<keyword evidence="8" id="KW-1185">Reference proteome</keyword>
<evidence type="ECO:0008006" key="9">
    <source>
        <dbReference type="Google" id="ProtNLM"/>
    </source>
</evidence>
<feature type="compositionally biased region" description="Low complexity" evidence="4">
    <location>
        <begin position="163"/>
        <end position="173"/>
    </location>
</feature>
<evidence type="ECO:0000256" key="1">
    <source>
        <dbReference type="ARBA" id="ARBA00004210"/>
    </source>
</evidence>
<dbReference type="Gene3D" id="3.30.70.330">
    <property type="match status" value="1"/>
</dbReference>
<dbReference type="InterPro" id="IPR018222">
    <property type="entry name" value="Nuclear_transport_factor_2_euk"/>
</dbReference>
<organism evidence="7 8">
    <name type="scientific">Ridgeia piscesae</name>
    <name type="common">Tubeworm</name>
    <dbReference type="NCBI Taxonomy" id="27915"/>
    <lineage>
        <taxon>Eukaryota</taxon>
        <taxon>Metazoa</taxon>
        <taxon>Spiralia</taxon>
        <taxon>Lophotrochozoa</taxon>
        <taxon>Annelida</taxon>
        <taxon>Polychaeta</taxon>
        <taxon>Sedentaria</taxon>
        <taxon>Canalipalpata</taxon>
        <taxon>Sabellida</taxon>
        <taxon>Siboglinidae</taxon>
        <taxon>Ridgeia</taxon>
    </lineage>
</organism>
<dbReference type="InterPro" id="IPR035979">
    <property type="entry name" value="RBD_domain_sf"/>
</dbReference>
<name>A0AAD9NFE0_RIDPI</name>
<dbReference type="SUPFAM" id="SSF54427">
    <property type="entry name" value="NTF2-like"/>
    <property type="match status" value="1"/>
</dbReference>
<sequence>MVMETPSPQCVGREFVRQYYTLLHEAPDYLHRFYSHDSSFVHGGVEKPGEEQPPVRGQSEINKKIISLNFNDCHAKIRQVDSQATVGNAVVVQVTGELSNNGQPMRRFMQTFVLAPQSPKKYYVHNDIFRYQDEVFHDNDNETEIQDETVDSEPDNVDTGSQPEVVSEPSVSPFYEQQEVQPMSNGNVHTEEPVEPVSAPSSVDTEKAMEQPEVQEQPPVMLEPQEPEKTPEPEPQHEQPVQPEVKKPFSWADMASKNSGSNMASQVQSAPTMAAKPPPMKAEVKLDNAAGPAGPQPQRAPRPSRMDRGGREQRDGGSRPMGDEDMNRRSRYPDNQQLFVGNLPHTISEIELISYFEKFGAVVDVRINRKTNRDVPHFGFVVFEEAIAVQNVLEQKPIMLGDHRLNVEEKKQRSEQGGRPGSGTRLGGRPGSMGGMGRGGMGGRGGNRGGFGSSSGRGAENSRMGGGGGGGGGRGFGVPRAR</sequence>
<evidence type="ECO:0000259" key="6">
    <source>
        <dbReference type="PROSITE" id="PS50177"/>
    </source>
</evidence>
<feature type="compositionally biased region" description="Gly residues" evidence="4">
    <location>
        <begin position="418"/>
        <end position="455"/>
    </location>
</feature>
<evidence type="ECO:0000313" key="7">
    <source>
        <dbReference type="EMBL" id="KAK2166583.1"/>
    </source>
</evidence>
<accession>A0AAD9NFE0</accession>
<dbReference type="FunFam" id="3.10.450.50:FF:000010">
    <property type="entry name" value="Ras GTPase-activating protein-binding protein"/>
    <property type="match status" value="1"/>
</dbReference>
<dbReference type="PROSITE" id="PS50102">
    <property type="entry name" value="RRM"/>
    <property type="match status" value="1"/>
</dbReference>
<feature type="compositionally biased region" description="Polar residues" evidence="4">
    <location>
        <begin position="178"/>
        <end position="188"/>
    </location>
</feature>
<feature type="region of interest" description="Disordered" evidence="4">
    <location>
        <begin position="146"/>
        <end position="330"/>
    </location>
</feature>
<evidence type="ECO:0000256" key="3">
    <source>
        <dbReference type="PROSITE-ProRule" id="PRU00176"/>
    </source>
</evidence>
<protein>
    <recommendedName>
        <fullName evidence="9">Ras GTPase-activating protein-binding protein 2</fullName>
    </recommendedName>
</protein>
<dbReference type="InterPro" id="IPR000504">
    <property type="entry name" value="RRM_dom"/>
</dbReference>
<dbReference type="GO" id="GO:0003729">
    <property type="term" value="F:mRNA binding"/>
    <property type="evidence" value="ECO:0007669"/>
    <property type="project" value="TreeGrafter"/>
</dbReference>
<dbReference type="Gene3D" id="3.10.450.50">
    <property type="match status" value="1"/>
</dbReference>
<feature type="compositionally biased region" description="Polar residues" evidence="4">
    <location>
        <begin position="256"/>
        <end position="269"/>
    </location>
</feature>
<dbReference type="InterPro" id="IPR012677">
    <property type="entry name" value="Nucleotide-bd_a/b_plait_sf"/>
</dbReference>
<gene>
    <name evidence="7" type="ORF">NP493_1304g00009</name>
</gene>
<evidence type="ECO:0000313" key="8">
    <source>
        <dbReference type="Proteomes" id="UP001209878"/>
    </source>
</evidence>
<dbReference type="SMART" id="SM00360">
    <property type="entry name" value="RRM"/>
    <property type="match status" value="1"/>
</dbReference>
<feature type="domain" description="NTF2" evidence="6">
    <location>
        <begin position="11"/>
        <end position="131"/>
    </location>
</feature>
<proteinExistence type="predicted"/>
<dbReference type="Pfam" id="PF02136">
    <property type="entry name" value="NTF2"/>
    <property type="match status" value="1"/>
</dbReference>
<reference evidence="7" key="1">
    <citation type="journal article" date="2023" name="Mol. Biol. Evol.">
        <title>Third-Generation Sequencing Reveals the Adaptive Role of the Epigenome in Three Deep-Sea Polychaetes.</title>
        <authorList>
            <person name="Perez M."/>
            <person name="Aroh O."/>
            <person name="Sun Y."/>
            <person name="Lan Y."/>
            <person name="Juniper S.K."/>
            <person name="Young C.R."/>
            <person name="Angers B."/>
            <person name="Qian P.Y."/>
        </authorList>
    </citation>
    <scope>NUCLEOTIDE SEQUENCE</scope>
    <source>
        <strain evidence="7">R07B-5</strain>
    </source>
</reference>
<dbReference type="InterPro" id="IPR002075">
    <property type="entry name" value="NTF2_dom"/>
</dbReference>
<comment type="subcellular location">
    <subcellularLocation>
        <location evidence="1">Cytoplasm</location>
        <location evidence="1">Stress granule</location>
    </subcellularLocation>
</comment>
<dbReference type="InterPro" id="IPR032710">
    <property type="entry name" value="NTF2-like_dom_sf"/>
</dbReference>
<dbReference type="GO" id="GO:0005829">
    <property type="term" value="C:cytosol"/>
    <property type="evidence" value="ECO:0007669"/>
    <property type="project" value="TreeGrafter"/>
</dbReference>
<keyword evidence="2 3" id="KW-0694">RNA-binding</keyword>